<evidence type="ECO:0000313" key="1">
    <source>
        <dbReference type="EMBL" id="ROL54943.1"/>
    </source>
</evidence>
<accession>A0A3N0Z997</accession>
<organism evidence="1 2">
    <name type="scientific">Anabarilius grahami</name>
    <name type="common">Kanglang fish</name>
    <name type="synonym">Barilius grahami</name>
    <dbReference type="NCBI Taxonomy" id="495550"/>
    <lineage>
        <taxon>Eukaryota</taxon>
        <taxon>Metazoa</taxon>
        <taxon>Chordata</taxon>
        <taxon>Craniata</taxon>
        <taxon>Vertebrata</taxon>
        <taxon>Euteleostomi</taxon>
        <taxon>Actinopterygii</taxon>
        <taxon>Neopterygii</taxon>
        <taxon>Teleostei</taxon>
        <taxon>Ostariophysi</taxon>
        <taxon>Cypriniformes</taxon>
        <taxon>Xenocyprididae</taxon>
        <taxon>Xenocypridinae</taxon>
        <taxon>Xenocypridinae incertae sedis</taxon>
        <taxon>Anabarilius</taxon>
    </lineage>
</organism>
<comment type="caution">
    <text evidence="1">The sequence shown here is derived from an EMBL/GenBank/DDBJ whole genome shotgun (WGS) entry which is preliminary data.</text>
</comment>
<name>A0A3N0Z997_ANAGA</name>
<protein>
    <submittedName>
        <fullName evidence="1">Coiled-coil domain-containing protein 148</fullName>
    </submittedName>
</protein>
<gene>
    <name evidence="1" type="ORF">DPX16_12812</name>
</gene>
<reference evidence="1 2" key="1">
    <citation type="submission" date="2018-10" db="EMBL/GenBank/DDBJ databases">
        <title>Genome assembly for a Yunnan-Guizhou Plateau 3E fish, Anabarilius grahami (Regan), and its evolutionary and genetic applications.</title>
        <authorList>
            <person name="Jiang W."/>
        </authorList>
    </citation>
    <scope>NUCLEOTIDE SEQUENCE [LARGE SCALE GENOMIC DNA]</scope>
    <source>
        <strain evidence="1">AG-KIZ</strain>
        <tissue evidence="1">Muscle</tissue>
    </source>
</reference>
<dbReference type="EMBL" id="RJVU01004028">
    <property type="protein sequence ID" value="ROL54943.1"/>
    <property type="molecule type" value="Genomic_DNA"/>
</dbReference>
<sequence>MPISTRGFELLTVLLAVALTCSLLKNALWRFCIQTGLAKTKFVLHQTRSASLVALGVTSFPSKLELEKEREKFRITTVEPVNHLRADLQYRLTAHCSSANHISELEEVLQQVLFVRQQQKEVMDRLQCECATLQQNICVADLKEHLLSAAMRDQVAYLEKVPEEIFIADCPYPDLRSDLIHSFHSLTEKYKLRLSIMESRLQGLNRMVSEELFRRVEIINATFELSVGYRCGCISRTSEHCSRNLLQSSAEPEKGASLAMGLATAGGEGEAASNVEVRAGGVVVGVLESVR</sequence>
<dbReference type="Proteomes" id="UP000281406">
    <property type="component" value="Unassembled WGS sequence"/>
</dbReference>
<evidence type="ECO:0000313" key="2">
    <source>
        <dbReference type="Proteomes" id="UP000281406"/>
    </source>
</evidence>
<dbReference type="OrthoDB" id="448087at2759"/>
<proteinExistence type="predicted"/>
<keyword evidence="2" id="KW-1185">Reference proteome</keyword>
<dbReference type="AlphaFoldDB" id="A0A3N0Z997"/>